<evidence type="ECO:0000313" key="2">
    <source>
        <dbReference type="EMBL" id="JAT22869.1"/>
    </source>
</evidence>
<protein>
    <recommendedName>
        <fullName evidence="1">PKD/REJ-like domain-containing protein</fullName>
    </recommendedName>
</protein>
<organism evidence="2">
    <name type="scientific">Graphocephala atropunctata</name>
    <dbReference type="NCBI Taxonomy" id="36148"/>
    <lineage>
        <taxon>Eukaryota</taxon>
        <taxon>Metazoa</taxon>
        <taxon>Ecdysozoa</taxon>
        <taxon>Arthropoda</taxon>
        <taxon>Hexapoda</taxon>
        <taxon>Insecta</taxon>
        <taxon>Pterygota</taxon>
        <taxon>Neoptera</taxon>
        <taxon>Paraneoptera</taxon>
        <taxon>Hemiptera</taxon>
        <taxon>Auchenorrhyncha</taxon>
        <taxon>Membracoidea</taxon>
        <taxon>Cicadellidae</taxon>
        <taxon>Cicadellinae</taxon>
        <taxon>Cicadellini</taxon>
        <taxon>Graphocephala</taxon>
    </lineage>
</organism>
<dbReference type="InterPro" id="IPR002859">
    <property type="entry name" value="PKD/REJ-like"/>
</dbReference>
<feature type="non-terminal residue" evidence="2">
    <location>
        <position position="1"/>
    </location>
</feature>
<proteinExistence type="predicted"/>
<reference evidence="2" key="1">
    <citation type="submission" date="2015-11" db="EMBL/GenBank/DDBJ databases">
        <title>De novo transcriptome assembly of four potential Pierce s Disease insect vectors from Arizona vineyards.</title>
        <authorList>
            <person name="Tassone E.E."/>
        </authorList>
    </citation>
    <scope>NUCLEOTIDE SEQUENCE</scope>
</reference>
<accession>A0A1B6LGW7</accession>
<gene>
    <name evidence="2" type="ORF">g.53248</name>
</gene>
<feature type="non-terminal residue" evidence="2">
    <location>
        <position position="179"/>
    </location>
</feature>
<dbReference type="Pfam" id="PF02010">
    <property type="entry name" value="REJ"/>
    <property type="match status" value="1"/>
</dbReference>
<name>A0A1B6LGW7_9HEMI</name>
<dbReference type="EMBL" id="GEBQ01017108">
    <property type="protein sequence ID" value="JAT22869.1"/>
    <property type="molecule type" value="Transcribed_RNA"/>
</dbReference>
<feature type="domain" description="PKD/REJ-like" evidence="1">
    <location>
        <begin position="17"/>
        <end position="127"/>
    </location>
</feature>
<dbReference type="AlphaFoldDB" id="A0A1B6LGW7"/>
<evidence type="ECO:0000259" key="1">
    <source>
        <dbReference type="Pfam" id="PF02010"/>
    </source>
</evidence>
<sequence>ILFLKVKIKGSLSKNQSLTWTYSKDKGEAKSLDSIKEQDLPSFMLIVKENSLDTGTEYTINAEVRSMDVVVTFEKYSFETEAIEFNGTCEVTPETGTKGETDFDIICTFSELFMYEFYDKSPEEAIENKIFNGRMLGTSYVGSLQELKLTRGNVVVYMINLNNGLSLSKQIVVTLSDLD</sequence>